<evidence type="ECO:0000256" key="1">
    <source>
        <dbReference type="ARBA" id="ARBA00004167"/>
    </source>
</evidence>
<evidence type="ECO:0000313" key="7">
    <source>
        <dbReference type="Proteomes" id="UP000002207"/>
    </source>
</evidence>
<evidence type="ECO:0000259" key="5">
    <source>
        <dbReference type="PROSITE" id="PS52015"/>
    </source>
</evidence>
<dbReference type="InterPro" id="IPR037682">
    <property type="entry name" value="TonB_C"/>
</dbReference>
<sequence>MDIRFTLLPNGKITDMTVFHSSGDKAMDAAAWHALQHAAPFHRLPRRFHGKRIMLQFNFLYNQAPVDEQHSAPSGEPRH</sequence>
<gene>
    <name evidence="6" type="ordered locus">ACP_2757</name>
</gene>
<organism evidence="6 7">
    <name type="scientific">Acidobacterium capsulatum (strain ATCC 51196 / DSM 11244 / BCRC 80197 / JCM 7670 / NBRC 15755 / NCIMB 13165 / 161)</name>
    <dbReference type="NCBI Taxonomy" id="240015"/>
    <lineage>
        <taxon>Bacteria</taxon>
        <taxon>Pseudomonadati</taxon>
        <taxon>Acidobacteriota</taxon>
        <taxon>Terriglobia</taxon>
        <taxon>Terriglobales</taxon>
        <taxon>Acidobacteriaceae</taxon>
        <taxon>Acidobacterium</taxon>
    </lineage>
</organism>
<dbReference type="GO" id="GO:0016020">
    <property type="term" value="C:membrane"/>
    <property type="evidence" value="ECO:0007669"/>
    <property type="project" value="UniProtKB-SubCell"/>
</dbReference>
<keyword evidence="7" id="KW-1185">Reference proteome</keyword>
<proteinExistence type="predicted"/>
<dbReference type="GO" id="GO:0055085">
    <property type="term" value="P:transmembrane transport"/>
    <property type="evidence" value="ECO:0007669"/>
    <property type="project" value="InterPro"/>
</dbReference>
<dbReference type="EMBL" id="CP001472">
    <property type="protein sequence ID" value="ACO34413.1"/>
    <property type="molecule type" value="Genomic_DNA"/>
</dbReference>
<dbReference type="NCBIfam" id="TIGR01352">
    <property type="entry name" value="tonB_Cterm"/>
    <property type="match status" value="1"/>
</dbReference>
<evidence type="ECO:0000313" key="6">
    <source>
        <dbReference type="EMBL" id="ACO34413.1"/>
    </source>
</evidence>
<protein>
    <submittedName>
        <fullName evidence="6">Conserved domain protein</fullName>
    </submittedName>
</protein>
<dbReference type="HOGENOM" id="CLU_2598016_0_0_0"/>
<reference evidence="6 7" key="1">
    <citation type="journal article" date="2009" name="Appl. Environ. Microbiol.">
        <title>Three genomes from the phylum Acidobacteria provide insight into the lifestyles of these microorganisms in soils.</title>
        <authorList>
            <person name="Ward N.L."/>
            <person name="Challacombe J.F."/>
            <person name="Janssen P.H."/>
            <person name="Henrissat B."/>
            <person name="Coutinho P.M."/>
            <person name="Wu M."/>
            <person name="Xie G."/>
            <person name="Haft D.H."/>
            <person name="Sait M."/>
            <person name="Badger J."/>
            <person name="Barabote R.D."/>
            <person name="Bradley B."/>
            <person name="Brettin T.S."/>
            <person name="Brinkac L.M."/>
            <person name="Bruce D."/>
            <person name="Creasy T."/>
            <person name="Daugherty S.C."/>
            <person name="Davidsen T.M."/>
            <person name="DeBoy R.T."/>
            <person name="Detter J.C."/>
            <person name="Dodson R.J."/>
            <person name="Durkin A.S."/>
            <person name="Ganapathy A."/>
            <person name="Gwinn-Giglio M."/>
            <person name="Han C.S."/>
            <person name="Khouri H."/>
            <person name="Kiss H."/>
            <person name="Kothari S.P."/>
            <person name="Madupu R."/>
            <person name="Nelson K.E."/>
            <person name="Nelson W.C."/>
            <person name="Paulsen I."/>
            <person name="Penn K."/>
            <person name="Ren Q."/>
            <person name="Rosovitz M.J."/>
            <person name="Selengut J.D."/>
            <person name="Shrivastava S."/>
            <person name="Sullivan S.A."/>
            <person name="Tapia R."/>
            <person name="Thompson L.S."/>
            <person name="Watkins K.L."/>
            <person name="Yang Q."/>
            <person name="Yu C."/>
            <person name="Zafar N."/>
            <person name="Zhou L."/>
            <person name="Kuske C.R."/>
        </authorList>
    </citation>
    <scope>NUCLEOTIDE SEQUENCE [LARGE SCALE GENOMIC DNA]</scope>
    <source>
        <strain evidence="7">ATCC 51196 / DSM 11244 / BCRC 80197 / JCM 7670 / NBRC 15755 / NCIMB 13165 / 161</strain>
    </source>
</reference>
<comment type="subcellular location">
    <subcellularLocation>
        <location evidence="1">Membrane</location>
        <topology evidence="1">Single-pass membrane protein</topology>
    </subcellularLocation>
</comment>
<evidence type="ECO:0000256" key="3">
    <source>
        <dbReference type="ARBA" id="ARBA00022989"/>
    </source>
</evidence>
<accession>C1F365</accession>
<dbReference type="InParanoid" id="C1F365"/>
<feature type="domain" description="TonB C-terminal" evidence="5">
    <location>
        <begin position="1"/>
        <end position="68"/>
    </location>
</feature>
<dbReference type="AlphaFoldDB" id="C1F365"/>
<dbReference type="KEGG" id="aca:ACP_2757"/>
<dbReference type="STRING" id="240015.ACP_2757"/>
<dbReference type="InterPro" id="IPR006260">
    <property type="entry name" value="TonB/TolA_C"/>
</dbReference>
<dbReference type="PROSITE" id="PS52015">
    <property type="entry name" value="TONB_CTD"/>
    <property type="match status" value="1"/>
</dbReference>
<evidence type="ECO:0000256" key="4">
    <source>
        <dbReference type="ARBA" id="ARBA00023136"/>
    </source>
</evidence>
<keyword evidence="4" id="KW-0472">Membrane</keyword>
<keyword evidence="2" id="KW-0812">Transmembrane</keyword>
<evidence type="ECO:0000256" key="2">
    <source>
        <dbReference type="ARBA" id="ARBA00022692"/>
    </source>
</evidence>
<dbReference type="SUPFAM" id="SSF74653">
    <property type="entry name" value="TolA/TonB C-terminal domain"/>
    <property type="match status" value="1"/>
</dbReference>
<dbReference type="Proteomes" id="UP000002207">
    <property type="component" value="Chromosome"/>
</dbReference>
<dbReference type="eggNOG" id="COG0810">
    <property type="taxonomic scope" value="Bacteria"/>
</dbReference>
<dbReference type="Pfam" id="PF13103">
    <property type="entry name" value="TonB_2"/>
    <property type="match status" value="1"/>
</dbReference>
<name>C1F365_ACIC5</name>
<dbReference type="Gene3D" id="3.30.1150.10">
    <property type="match status" value="1"/>
</dbReference>
<keyword evidence="3" id="KW-1133">Transmembrane helix</keyword>